<feature type="transmembrane region" description="Helical" evidence="5">
    <location>
        <begin position="118"/>
        <end position="136"/>
    </location>
</feature>
<dbReference type="InterPro" id="IPR036513">
    <property type="entry name" value="STAS_dom_sf"/>
</dbReference>
<dbReference type="Pfam" id="PF00916">
    <property type="entry name" value="Sulfate_transp"/>
    <property type="match status" value="1"/>
</dbReference>
<sequence precursor="true">MFDLIRKNSPHQIKNDVLSGLTVALALVPEAVAFALIAHVHPLVGLYAAFMMGLITAVFGGRPGMISGATGATAVVMVSLVLEHGVEYLFAAVVLTGLIQIAFGVLKLGKFIRLVPHPVFLGFVNGLALVIFLAQLDHFKVKDATGEVIGWVAGAELGIMLGLIALTMAIIQFLPRLTTIIPSTLAAILAGTLLTIGLGLDTRTVGDMASIAGGLPSFHLPEIPFGLEAFKVVLPYAVVLAMVGLIESLLTLNLVDELTETTGQPNRECIGQGVANTVNGFFGGMGGCAMVGQSMINIKSGGRGRLSGISAALFLLAFILVAAPLIEQIPIAVLVGVMFMVVIGTFEWGSLRLFGKVPPADILIVIVVMVVTVLTDLAIAVVSGVILAALVFAWEHARHIYAQQTTTDDGWKIYDLNGPLFFASAQNFQDIFTPNEDPNDVIVDFRHSRVADHSALAAIDKLAERYEKVGKTLHLRHLTPECRLLLKKAGKLVEVDVFEDPKYHVAVDKLKEKLGEA</sequence>
<reference evidence="8" key="1">
    <citation type="journal article" date="2011" name="Stand. Genomic Sci.">
        <title>Genome sequence of the filamentous, gliding Thiothrix nivea neotype strain (JP2(T)).</title>
        <authorList>
            <person name="Lapidus A."/>
            <person name="Nolan M."/>
            <person name="Lucas S."/>
            <person name="Glavina Del Rio T."/>
            <person name="Tice H."/>
            <person name="Cheng J.F."/>
            <person name="Tapia R."/>
            <person name="Han C."/>
            <person name="Goodwin L."/>
            <person name="Pitluck S."/>
            <person name="Liolios K."/>
            <person name="Pagani I."/>
            <person name="Ivanova N."/>
            <person name="Huntemann M."/>
            <person name="Mavromatis K."/>
            <person name="Mikhailova N."/>
            <person name="Pati A."/>
            <person name="Chen A."/>
            <person name="Palaniappan K."/>
            <person name="Land M."/>
            <person name="Brambilla E.M."/>
            <person name="Rohde M."/>
            <person name="Abt B."/>
            <person name="Verbarg S."/>
            <person name="Goker M."/>
            <person name="Bristow J."/>
            <person name="Eisen J.A."/>
            <person name="Markowitz V."/>
            <person name="Hugenholtz P."/>
            <person name="Kyrpides N.C."/>
            <person name="Klenk H.P."/>
            <person name="Woyke T."/>
        </authorList>
    </citation>
    <scope>NUCLEOTIDE SEQUENCE [LARGE SCALE GENOMIC DNA]</scope>
    <source>
        <strain evidence="8">ATCC 35100 / DSM 5205 / JP2</strain>
    </source>
</reference>
<dbReference type="Pfam" id="PF01740">
    <property type="entry name" value="STAS"/>
    <property type="match status" value="1"/>
</dbReference>
<dbReference type="InterPro" id="IPR002645">
    <property type="entry name" value="STAS_dom"/>
</dbReference>
<dbReference type="EMBL" id="JH651384">
    <property type="protein sequence ID" value="EIJ36904.1"/>
    <property type="molecule type" value="Genomic_DNA"/>
</dbReference>
<gene>
    <name evidence="7" type="ORF">Thini_4426</name>
</gene>
<feature type="transmembrane region" description="Helical" evidence="5">
    <location>
        <begin position="233"/>
        <end position="255"/>
    </location>
</feature>
<keyword evidence="4 5" id="KW-0472">Membrane</keyword>
<dbReference type="Gene3D" id="3.30.750.24">
    <property type="entry name" value="STAS domain"/>
    <property type="match status" value="1"/>
</dbReference>
<dbReference type="PANTHER" id="PTHR43310">
    <property type="entry name" value="SULFATE TRANSPORTER YBAR-RELATED"/>
    <property type="match status" value="1"/>
</dbReference>
<dbReference type="OrthoDB" id="9771198at2"/>
<feature type="transmembrane region" description="Helical" evidence="5">
    <location>
        <begin position="148"/>
        <end position="173"/>
    </location>
</feature>
<comment type="subcellular location">
    <subcellularLocation>
        <location evidence="1">Membrane</location>
        <topology evidence="1">Multi-pass membrane protein</topology>
    </subcellularLocation>
</comment>
<feature type="transmembrane region" description="Helical" evidence="5">
    <location>
        <begin position="43"/>
        <end position="60"/>
    </location>
</feature>
<dbReference type="CDD" id="cd07042">
    <property type="entry name" value="STAS_SulP_like_sulfate_transporter"/>
    <property type="match status" value="1"/>
</dbReference>
<keyword evidence="8" id="KW-1185">Reference proteome</keyword>
<evidence type="ECO:0000256" key="2">
    <source>
        <dbReference type="ARBA" id="ARBA00022692"/>
    </source>
</evidence>
<dbReference type="AlphaFoldDB" id="A0A656HLA9"/>
<dbReference type="SUPFAM" id="SSF52091">
    <property type="entry name" value="SpoIIaa-like"/>
    <property type="match status" value="1"/>
</dbReference>
<dbReference type="RefSeq" id="WP_002710768.1">
    <property type="nucleotide sequence ID" value="NZ_JH651384.1"/>
</dbReference>
<dbReference type="Proteomes" id="UP000005317">
    <property type="component" value="Unassembled WGS sequence"/>
</dbReference>
<protein>
    <submittedName>
        <fullName evidence="7">Sulfate transporter</fullName>
    </submittedName>
</protein>
<evidence type="ECO:0000256" key="3">
    <source>
        <dbReference type="ARBA" id="ARBA00022989"/>
    </source>
</evidence>
<feature type="transmembrane region" description="Helical" evidence="5">
    <location>
        <begin position="306"/>
        <end position="325"/>
    </location>
</feature>
<evidence type="ECO:0000259" key="6">
    <source>
        <dbReference type="PROSITE" id="PS50801"/>
    </source>
</evidence>
<name>A0A656HLA9_THINJ</name>
<evidence type="ECO:0000256" key="4">
    <source>
        <dbReference type="ARBA" id="ARBA00023136"/>
    </source>
</evidence>
<proteinExistence type="predicted"/>
<dbReference type="InterPro" id="IPR052706">
    <property type="entry name" value="Membrane-Transporter-like"/>
</dbReference>
<dbReference type="InterPro" id="IPR011547">
    <property type="entry name" value="SLC26A/SulP_dom"/>
</dbReference>
<dbReference type="PANTHER" id="PTHR43310:SF1">
    <property type="entry name" value="SULFATE TRANSPORTER YBAR-RELATED"/>
    <property type="match status" value="1"/>
</dbReference>
<evidence type="ECO:0000256" key="1">
    <source>
        <dbReference type="ARBA" id="ARBA00004141"/>
    </source>
</evidence>
<feature type="transmembrane region" description="Helical" evidence="5">
    <location>
        <begin position="331"/>
        <end position="350"/>
    </location>
</feature>
<evidence type="ECO:0000313" key="7">
    <source>
        <dbReference type="EMBL" id="EIJ36904.1"/>
    </source>
</evidence>
<organism evidence="7 8">
    <name type="scientific">Thiothrix nivea (strain ATCC 35100 / DSM 5205 / JP2)</name>
    <dbReference type="NCBI Taxonomy" id="870187"/>
    <lineage>
        <taxon>Bacteria</taxon>
        <taxon>Pseudomonadati</taxon>
        <taxon>Pseudomonadota</taxon>
        <taxon>Gammaproteobacteria</taxon>
        <taxon>Thiotrichales</taxon>
        <taxon>Thiotrichaceae</taxon>
        <taxon>Thiothrix</taxon>
    </lineage>
</organism>
<evidence type="ECO:0000313" key="8">
    <source>
        <dbReference type="Proteomes" id="UP000005317"/>
    </source>
</evidence>
<feature type="transmembrane region" description="Helical" evidence="5">
    <location>
        <begin position="180"/>
        <end position="200"/>
    </location>
</feature>
<accession>A0A656HLA9</accession>
<feature type="transmembrane region" description="Helical" evidence="5">
    <location>
        <begin position="362"/>
        <end position="394"/>
    </location>
</feature>
<keyword evidence="3 5" id="KW-1133">Transmembrane helix</keyword>
<dbReference type="PROSITE" id="PS50801">
    <property type="entry name" value="STAS"/>
    <property type="match status" value="1"/>
</dbReference>
<evidence type="ECO:0000256" key="5">
    <source>
        <dbReference type="SAM" id="Phobius"/>
    </source>
</evidence>
<dbReference type="GO" id="GO:0016020">
    <property type="term" value="C:membrane"/>
    <property type="evidence" value="ECO:0007669"/>
    <property type="project" value="UniProtKB-SubCell"/>
</dbReference>
<feature type="domain" description="STAS" evidence="6">
    <location>
        <begin position="401"/>
        <end position="517"/>
    </location>
</feature>
<keyword evidence="2 5" id="KW-0812">Transmembrane</keyword>
<feature type="transmembrane region" description="Helical" evidence="5">
    <location>
        <begin position="88"/>
        <end position="106"/>
    </location>
</feature>